<dbReference type="RefSeq" id="WP_070730645.1">
    <property type="nucleotide sequence ID" value="NZ_MDZB01000164.1"/>
</dbReference>
<dbReference type="EMBL" id="MDZB01000164">
    <property type="protein sequence ID" value="OGX81394.1"/>
    <property type="molecule type" value="Genomic_DNA"/>
</dbReference>
<protein>
    <recommendedName>
        <fullName evidence="4">Lipoprotein</fullName>
    </recommendedName>
</protein>
<evidence type="ECO:0000313" key="3">
    <source>
        <dbReference type="Proteomes" id="UP000176294"/>
    </source>
</evidence>
<keyword evidence="3" id="KW-1185">Reference proteome</keyword>
<feature type="chain" id="PRO_5009578311" description="Lipoprotein" evidence="1">
    <location>
        <begin position="26"/>
        <end position="183"/>
    </location>
</feature>
<dbReference type="AlphaFoldDB" id="A0A1G1SS07"/>
<dbReference type="Proteomes" id="UP000176294">
    <property type="component" value="Unassembled WGS sequence"/>
</dbReference>
<organism evidence="2 3">
    <name type="scientific">Hymenobacter lapidarius</name>
    <dbReference type="NCBI Taxonomy" id="1908237"/>
    <lineage>
        <taxon>Bacteria</taxon>
        <taxon>Pseudomonadati</taxon>
        <taxon>Bacteroidota</taxon>
        <taxon>Cytophagia</taxon>
        <taxon>Cytophagales</taxon>
        <taxon>Hymenobacteraceae</taxon>
        <taxon>Hymenobacter</taxon>
    </lineage>
</organism>
<reference evidence="2 3" key="1">
    <citation type="submission" date="2016-08" db="EMBL/GenBank/DDBJ databases">
        <title>Hymenobacter coccineus sp. nov., Hymenobacter lapidarius sp. nov. and Hymenobacter glacialis sp. nov., isolated from Antarctic soil.</title>
        <authorList>
            <person name="Sedlacek I."/>
            <person name="Kralova S."/>
            <person name="Kyrova K."/>
            <person name="Maslanova I."/>
            <person name="Stankova E."/>
            <person name="Vrbovska V."/>
            <person name="Nemec M."/>
            <person name="Bartak M."/>
            <person name="Svec P."/>
            <person name="Busse H.-J."/>
            <person name="Pantucek R."/>
        </authorList>
    </citation>
    <scope>NUCLEOTIDE SEQUENCE [LARGE SCALE GENOMIC DNA]</scope>
    <source>
        <strain evidence="2 3">CCM 8643</strain>
    </source>
</reference>
<name>A0A1G1SS07_9BACT</name>
<evidence type="ECO:0000313" key="2">
    <source>
        <dbReference type="EMBL" id="OGX81394.1"/>
    </source>
</evidence>
<evidence type="ECO:0008006" key="4">
    <source>
        <dbReference type="Google" id="ProtNLM"/>
    </source>
</evidence>
<keyword evidence="1" id="KW-0732">Signal</keyword>
<comment type="caution">
    <text evidence="2">The sequence shown here is derived from an EMBL/GenBank/DDBJ whole genome shotgun (WGS) entry which is preliminary data.</text>
</comment>
<sequence>MALLIFFRPTTVFFLGALLFSGCCANNTCDCQDAQADAINLRFSPAFAPADLDTIVVQRSPLPYLATNKVESVTIIRTAAQLRDTLRINNTAPFPQVSTTKLDGYRYVIQYLAQQPKSKPEVTTLLIINEVSLNGRLDGDGCCTCYTNTEKVVNATKPKGATTSADSTFTIDLNQKPVIELTK</sequence>
<dbReference type="STRING" id="1908237.BEN47_05405"/>
<gene>
    <name evidence="2" type="ORF">BEN47_05405</name>
</gene>
<proteinExistence type="predicted"/>
<evidence type="ECO:0000256" key="1">
    <source>
        <dbReference type="SAM" id="SignalP"/>
    </source>
</evidence>
<dbReference type="OrthoDB" id="883398at2"/>
<feature type="signal peptide" evidence="1">
    <location>
        <begin position="1"/>
        <end position="25"/>
    </location>
</feature>
<accession>A0A1G1SS07</accession>